<name>A0A2Z4ACF3_9BACT</name>
<reference evidence="1 2" key="1">
    <citation type="submission" date="2018-06" db="EMBL/GenBank/DDBJ databases">
        <title>Draft Genome Sequence of a Novel Marine Bacterium Related to the Verrucomicrobia.</title>
        <authorList>
            <person name="Vosseberg J."/>
            <person name="Martijn J."/>
            <person name="Ettema T.J.G."/>
        </authorList>
    </citation>
    <scope>NUCLEOTIDE SEQUENCE [LARGE SCALE GENOMIC DNA]</scope>
    <source>
        <strain evidence="1">TARA_B100001123</strain>
    </source>
</reference>
<organism evidence="1 2">
    <name type="scientific">Candidatus Moanibacter tarae</name>
    <dbReference type="NCBI Taxonomy" id="2200854"/>
    <lineage>
        <taxon>Bacteria</taxon>
        <taxon>Pseudomonadati</taxon>
        <taxon>Verrucomicrobiota</taxon>
        <taxon>Opitutia</taxon>
        <taxon>Puniceicoccales</taxon>
        <taxon>Puniceicoccales incertae sedis</taxon>
        <taxon>Candidatus Moanibacter</taxon>
    </lineage>
</organism>
<evidence type="ECO:0008006" key="3">
    <source>
        <dbReference type="Google" id="ProtNLM"/>
    </source>
</evidence>
<dbReference type="Pfam" id="PF05721">
    <property type="entry name" value="PhyH"/>
    <property type="match status" value="1"/>
</dbReference>
<dbReference type="InterPro" id="IPR008775">
    <property type="entry name" value="Phytyl_CoA_dOase-like"/>
</dbReference>
<dbReference type="SUPFAM" id="SSF51197">
    <property type="entry name" value="Clavaminate synthase-like"/>
    <property type="match status" value="1"/>
</dbReference>
<dbReference type="AlphaFoldDB" id="A0A2Z4ACF3"/>
<gene>
    <name evidence="1" type="ORF">DF168_00087</name>
</gene>
<dbReference type="Proteomes" id="UP000247465">
    <property type="component" value="Chromosome"/>
</dbReference>
<dbReference type="Gene3D" id="2.60.120.620">
    <property type="entry name" value="q2cbj1_9rhob like domain"/>
    <property type="match status" value="1"/>
</dbReference>
<sequence>MAQFVASGYLKFDSMIPKKLCKACLVEMAKKKRGYYTVGTPFEETWPKGTALGDAFRLPKVKGLIDSLVGPRPLYDHHAAHFVGAKKMYGPNTHQDSVIDFRENYFDIQLSFFPADTPDEMGGTFLIPGTQFRNVRTSEITFYQHMRGKVWASCNAGSMYVWNTRVWHGARSNHTRRDRFMYKLRLNPTRPQIRNFDTSDLDDPKIAEILSTNHGWEGNEHRYEMMRRVRLWRFVSGQPNYDFGERFLRRIEYLPPDEGGTGVALAI</sequence>
<accession>A0A2Z4ACF3</accession>
<protein>
    <recommendedName>
        <fullName evidence="3">Phytanoyl-CoA dioxygenase</fullName>
    </recommendedName>
</protein>
<dbReference type="GO" id="GO:0016706">
    <property type="term" value="F:2-oxoglutarate-dependent dioxygenase activity"/>
    <property type="evidence" value="ECO:0007669"/>
    <property type="project" value="UniProtKB-ARBA"/>
</dbReference>
<proteinExistence type="predicted"/>
<dbReference type="EMBL" id="CP029803">
    <property type="protein sequence ID" value="AWT58915.1"/>
    <property type="molecule type" value="Genomic_DNA"/>
</dbReference>
<evidence type="ECO:0000313" key="2">
    <source>
        <dbReference type="Proteomes" id="UP000247465"/>
    </source>
</evidence>
<dbReference type="KEGG" id="mtar:DF168_00087"/>
<evidence type="ECO:0000313" key="1">
    <source>
        <dbReference type="EMBL" id="AWT58915.1"/>
    </source>
</evidence>